<dbReference type="PROSITE" id="PS00194">
    <property type="entry name" value="THIOREDOXIN_1"/>
    <property type="match status" value="1"/>
</dbReference>
<dbReference type="Gene3D" id="3.40.30.10">
    <property type="entry name" value="Glutaredoxin"/>
    <property type="match status" value="1"/>
</dbReference>
<accession>M2XWR8</accession>
<dbReference type="SUPFAM" id="SSF52833">
    <property type="entry name" value="Thioredoxin-like"/>
    <property type="match status" value="1"/>
</dbReference>
<dbReference type="PANTHER" id="PTHR42852:SF6">
    <property type="entry name" value="THIOL:DISULFIDE INTERCHANGE PROTEIN DSBE"/>
    <property type="match status" value="1"/>
</dbReference>
<name>M2XWR8_9MICC</name>
<evidence type="ECO:0000313" key="8">
    <source>
        <dbReference type="EMBL" id="EME37263.1"/>
    </source>
</evidence>
<keyword evidence="4" id="KW-1015">Disulfide bond</keyword>
<dbReference type="InterPro" id="IPR000866">
    <property type="entry name" value="AhpC/TSA"/>
</dbReference>
<organism evidence="8 9">
    <name type="scientific">Kocuria palustris PEL</name>
    <dbReference type="NCBI Taxonomy" id="1236550"/>
    <lineage>
        <taxon>Bacteria</taxon>
        <taxon>Bacillati</taxon>
        <taxon>Actinomycetota</taxon>
        <taxon>Actinomycetes</taxon>
        <taxon>Micrococcales</taxon>
        <taxon>Micrococcaceae</taxon>
        <taxon>Kocuria</taxon>
    </lineage>
</organism>
<keyword evidence="3" id="KW-0812">Transmembrane</keyword>
<dbReference type="InterPro" id="IPR017937">
    <property type="entry name" value="Thioredoxin_CS"/>
</dbReference>
<dbReference type="InterPro" id="IPR006311">
    <property type="entry name" value="TAT_signal"/>
</dbReference>
<dbReference type="AlphaFoldDB" id="M2XWR8"/>
<proteinExistence type="predicted"/>
<evidence type="ECO:0000256" key="1">
    <source>
        <dbReference type="ARBA" id="ARBA00004196"/>
    </source>
</evidence>
<dbReference type="Proteomes" id="UP000009877">
    <property type="component" value="Unassembled WGS sequence"/>
</dbReference>
<dbReference type="CDD" id="cd02966">
    <property type="entry name" value="TlpA_like_family"/>
    <property type="match status" value="1"/>
</dbReference>
<dbReference type="PANTHER" id="PTHR42852">
    <property type="entry name" value="THIOL:DISULFIDE INTERCHANGE PROTEIN DSBE"/>
    <property type="match status" value="1"/>
</dbReference>
<keyword evidence="5" id="KW-0676">Redox-active center</keyword>
<dbReference type="InterPro" id="IPR013766">
    <property type="entry name" value="Thioredoxin_domain"/>
</dbReference>
<evidence type="ECO:0000256" key="6">
    <source>
        <dbReference type="SAM" id="MobiDB-lite"/>
    </source>
</evidence>
<sequence length="220" mass="23356">MIRPPRTARPHVDSAAGAADDARVRPTRRALLGLGGAGLGALVLSACSAKEDDLAQQANAGGDTGYIAGDGSVSEYPEDDRSDPVDFEGALFDGTEVTGEQLRGKPVLLNFWYAGCAPCRKEAPDLVELAQDFEDRVAFYGVNVRDEQATAEAFERTFEIPYPSFEDRDGGVLLALSKHVPPQAVPTTLVLDSQGRVAARILGIADPSILRTVLDDVTSA</sequence>
<keyword evidence="9" id="KW-1185">Reference proteome</keyword>
<keyword evidence="3" id="KW-0735">Signal-anchor</keyword>
<dbReference type="EMBL" id="ANHZ02000004">
    <property type="protein sequence ID" value="EME37263.1"/>
    <property type="molecule type" value="Genomic_DNA"/>
</dbReference>
<feature type="region of interest" description="Disordered" evidence="6">
    <location>
        <begin position="1"/>
        <end position="22"/>
    </location>
</feature>
<evidence type="ECO:0000256" key="5">
    <source>
        <dbReference type="ARBA" id="ARBA00023284"/>
    </source>
</evidence>
<dbReference type="GO" id="GO:0030313">
    <property type="term" value="C:cell envelope"/>
    <property type="evidence" value="ECO:0007669"/>
    <property type="project" value="UniProtKB-SubCell"/>
</dbReference>
<dbReference type="InterPro" id="IPR050553">
    <property type="entry name" value="Thioredoxin_ResA/DsbE_sf"/>
</dbReference>
<comment type="caution">
    <text evidence="8">The sequence shown here is derived from an EMBL/GenBank/DDBJ whole genome shotgun (WGS) entry which is preliminary data.</text>
</comment>
<reference evidence="8 9" key="1">
    <citation type="journal article" date="2014" name="Genome Announc.">
        <title>Draft Genome Sequence of Kocuria palustris PEL.</title>
        <authorList>
            <person name="Sharma G."/>
            <person name="Khatri I."/>
            <person name="Subramanian S."/>
        </authorList>
    </citation>
    <scope>NUCLEOTIDE SEQUENCE [LARGE SCALE GENOMIC DNA]</scope>
    <source>
        <strain evidence="8 9">PEL</strain>
    </source>
</reference>
<dbReference type="GO" id="GO:0016491">
    <property type="term" value="F:oxidoreductase activity"/>
    <property type="evidence" value="ECO:0007669"/>
    <property type="project" value="InterPro"/>
</dbReference>
<dbReference type="PROSITE" id="PS51352">
    <property type="entry name" value="THIOREDOXIN_2"/>
    <property type="match status" value="1"/>
</dbReference>
<feature type="domain" description="Thioredoxin" evidence="7">
    <location>
        <begin position="76"/>
        <end position="219"/>
    </location>
</feature>
<protein>
    <submittedName>
        <fullName evidence="8">Thiol:disulfide oxidoreductase</fullName>
    </submittedName>
</protein>
<dbReference type="PROSITE" id="PS51318">
    <property type="entry name" value="TAT"/>
    <property type="match status" value="1"/>
</dbReference>
<comment type="subcellular location">
    <subcellularLocation>
        <location evidence="1">Cell envelope</location>
    </subcellularLocation>
</comment>
<dbReference type="InterPro" id="IPR036249">
    <property type="entry name" value="Thioredoxin-like_sf"/>
</dbReference>
<dbReference type="GO" id="GO:0017004">
    <property type="term" value="P:cytochrome complex assembly"/>
    <property type="evidence" value="ECO:0007669"/>
    <property type="project" value="UniProtKB-KW"/>
</dbReference>
<evidence type="ECO:0000313" key="9">
    <source>
        <dbReference type="Proteomes" id="UP000009877"/>
    </source>
</evidence>
<keyword evidence="2" id="KW-0201">Cytochrome c-type biogenesis</keyword>
<dbReference type="STRING" id="71999.KPaMU14_10360"/>
<evidence type="ECO:0000256" key="4">
    <source>
        <dbReference type="ARBA" id="ARBA00023157"/>
    </source>
</evidence>
<gene>
    <name evidence="8" type="ORF">C884_01771</name>
</gene>
<dbReference type="GO" id="GO:0016209">
    <property type="term" value="F:antioxidant activity"/>
    <property type="evidence" value="ECO:0007669"/>
    <property type="project" value="InterPro"/>
</dbReference>
<dbReference type="RefSeq" id="WP_006213760.1">
    <property type="nucleotide sequence ID" value="NZ_ANHZ02000004.1"/>
</dbReference>
<dbReference type="Pfam" id="PF00578">
    <property type="entry name" value="AhpC-TSA"/>
    <property type="match status" value="1"/>
</dbReference>
<evidence type="ECO:0000256" key="3">
    <source>
        <dbReference type="ARBA" id="ARBA00022968"/>
    </source>
</evidence>
<evidence type="ECO:0000256" key="2">
    <source>
        <dbReference type="ARBA" id="ARBA00022748"/>
    </source>
</evidence>
<evidence type="ECO:0000259" key="7">
    <source>
        <dbReference type="PROSITE" id="PS51352"/>
    </source>
</evidence>